<keyword evidence="2" id="KW-0813">Transport</keyword>
<evidence type="ECO:0000256" key="5">
    <source>
        <dbReference type="ARBA" id="ARBA00022982"/>
    </source>
</evidence>
<comment type="subcellular location">
    <subcellularLocation>
        <location evidence="1">Periplasm</location>
    </subcellularLocation>
</comment>
<keyword evidence="3 8" id="KW-0479">Metal-binding</keyword>
<comment type="cofactor">
    <cofactor evidence="8">
        <name>Cu cation</name>
        <dbReference type="ChEBI" id="CHEBI:23378"/>
    </cofactor>
    <text evidence="8">Binds 1 copper ion per subunit.</text>
</comment>
<keyword evidence="9" id="KW-0732">Signal</keyword>
<protein>
    <recommendedName>
        <fullName evidence="7">Pseudoazurin</fullName>
    </recommendedName>
</protein>
<dbReference type="InterPro" id="IPR006311">
    <property type="entry name" value="TAT_signal"/>
</dbReference>
<reference evidence="12" key="1">
    <citation type="submission" date="2017-05" db="EMBL/GenBank/DDBJ databases">
        <authorList>
            <person name="Rodrigo-Torres L."/>
            <person name="Arahal R. D."/>
            <person name="Lucena T."/>
        </authorList>
    </citation>
    <scope>NUCLEOTIDE SEQUENCE [LARGE SCALE GENOMIC DNA]</scope>
    <source>
        <strain evidence="12">CECT 8649</strain>
    </source>
</reference>
<name>A0A238J991_9RHOB</name>
<dbReference type="GO" id="GO:0009055">
    <property type="term" value="F:electron transfer activity"/>
    <property type="evidence" value="ECO:0007669"/>
    <property type="project" value="InterPro"/>
</dbReference>
<feature type="binding site" evidence="8">
    <location>
        <position position="73"/>
    </location>
    <ligand>
        <name>Cu cation</name>
        <dbReference type="ChEBI" id="CHEBI:23378"/>
    </ligand>
</feature>
<feature type="binding site" evidence="8">
    <location>
        <position position="114"/>
    </location>
    <ligand>
        <name>Cu cation</name>
        <dbReference type="ChEBI" id="CHEBI:23378"/>
    </ligand>
</feature>
<dbReference type="InterPro" id="IPR012745">
    <property type="entry name" value="Pseudoazurin"/>
</dbReference>
<evidence type="ECO:0000256" key="8">
    <source>
        <dbReference type="PIRSR" id="PIRSR602386-1"/>
    </source>
</evidence>
<evidence type="ECO:0000256" key="6">
    <source>
        <dbReference type="ARBA" id="ARBA00023008"/>
    </source>
</evidence>
<dbReference type="Pfam" id="PF00127">
    <property type="entry name" value="Copper-bind"/>
    <property type="match status" value="1"/>
</dbReference>
<dbReference type="AlphaFoldDB" id="A0A238J991"/>
<evidence type="ECO:0000259" key="10">
    <source>
        <dbReference type="Pfam" id="PF00127"/>
    </source>
</evidence>
<dbReference type="InterPro" id="IPR008972">
    <property type="entry name" value="Cupredoxin"/>
</dbReference>
<evidence type="ECO:0000313" key="12">
    <source>
        <dbReference type="Proteomes" id="UP000225972"/>
    </source>
</evidence>
<organism evidence="11 12">
    <name type="scientific">Pelagimonas phthalicica</name>
    <dbReference type="NCBI Taxonomy" id="1037362"/>
    <lineage>
        <taxon>Bacteria</taxon>
        <taxon>Pseudomonadati</taxon>
        <taxon>Pseudomonadota</taxon>
        <taxon>Alphaproteobacteria</taxon>
        <taxon>Rhodobacterales</taxon>
        <taxon>Roseobacteraceae</taxon>
        <taxon>Pelagimonas</taxon>
    </lineage>
</organism>
<gene>
    <name evidence="11" type="primary">bcp_1</name>
    <name evidence="11" type="ORF">TRP8649_01330</name>
</gene>
<feature type="signal peptide" evidence="9">
    <location>
        <begin position="1"/>
        <end position="22"/>
    </location>
</feature>
<evidence type="ECO:0000256" key="3">
    <source>
        <dbReference type="ARBA" id="ARBA00022723"/>
    </source>
</evidence>
<keyword evidence="6 8" id="KW-0186">Copper</keyword>
<dbReference type="InterPro" id="IPR001235">
    <property type="entry name" value="Copper_blue_Plastocyanin"/>
</dbReference>
<feature type="chain" id="PRO_5012059591" description="Pseudoazurin" evidence="9">
    <location>
        <begin position="23"/>
        <end position="159"/>
    </location>
</feature>
<evidence type="ECO:0000256" key="9">
    <source>
        <dbReference type="SAM" id="SignalP"/>
    </source>
</evidence>
<dbReference type="NCBIfam" id="TIGR02375">
    <property type="entry name" value="pseudoazurin"/>
    <property type="match status" value="1"/>
</dbReference>
<dbReference type="PROSITE" id="PS51318">
    <property type="entry name" value="TAT"/>
    <property type="match status" value="1"/>
</dbReference>
<sequence length="159" mass="16936">MLTRREFVLSMGALAGASGALACPAPLSNGKKHAVLMLNAACGNPDIPNVFEPALLHVDIGDSVTFLATDAGHNSASKKGMIPEGAAAWNGGLDEELTVEFTVPGIYGHICLPHYDWGMVGLIVVGRDLHNLQTAKKIRHPGSARKVFRNLLKELENQT</sequence>
<evidence type="ECO:0000256" key="4">
    <source>
        <dbReference type="ARBA" id="ARBA00022764"/>
    </source>
</evidence>
<keyword evidence="4" id="KW-0574">Periplasm</keyword>
<evidence type="ECO:0000256" key="7">
    <source>
        <dbReference type="NCBIfam" id="TIGR02375"/>
    </source>
</evidence>
<evidence type="ECO:0000313" key="11">
    <source>
        <dbReference type="EMBL" id="SMX27228.1"/>
    </source>
</evidence>
<dbReference type="SUPFAM" id="SSF49503">
    <property type="entry name" value="Cupredoxins"/>
    <property type="match status" value="1"/>
</dbReference>
<feature type="binding site" evidence="8">
    <location>
        <position position="111"/>
    </location>
    <ligand>
        <name>Cu cation</name>
        <dbReference type="ChEBI" id="CHEBI:23378"/>
    </ligand>
</feature>
<evidence type="ECO:0000256" key="2">
    <source>
        <dbReference type="ARBA" id="ARBA00022448"/>
    </source>
</evidence>
<dbReference type="EMBL" id="FXXP01000001">
    <property type="protein sequence ID" value="SMX27228.1"/>
    <property type="molecule type" value="Genomic_DNA"/>
</dbReference>
<proteinExistence type="predicted"/>
<dbReference type="InterPro" id="IPR000923">
    <property type="entry name" value="BlueCu_1"/>
</dbReference>
<dbReference type="Proteomes" id="UP000225972">
    <property type="component" value="Unassembled WGS sequence"/>
</dbReference>
<dbReference type="PROSITE" id="PS51257">
    <property type="entry name" value="PROKAR_LIPOPROTEIN"/>
    <property type="match status" value="1"/>
</dbReference>
<feature type="domain" description="Blue (type 1) copper" evidence="10">
    <location>
        <begin position="50"/>
        <end position="125"/>
    </location>
</feature>
<dbReference type="InterPro" id="IPR002386">
    <property type="entry name" value="Amicyanin/Pseudoazurin"/>
</dbReference>
<evidence type="ECO:0000256" key="1">
    <source>
        <dbReference type="ARBA" id="ARBA00004418"/>
    </source>
</evidence>
<dbReference type="CDD" id="cd04218">
    <property type="entry name" value="Pseudoazurin"/>
    <property type="match status" value="1"/>
</dbReference>
<accession>A0A238J991</accession>
<dbReference type="PRINTS" id="PR00156">
    <property type="entry name" value="COPPERBLUE"/>
</dbReference>
<keyword evidence="5" id="KW-0249">Electron transport</keyword>
<dbReference type="GO" id="GO:0005507">
    <property type="term" value="F:copper ion binding"/>
    <property type="evidence" value="ECO:0007669"/>
    <property type="project" value="UniProtKB-UniRule"/>
</dbReference>
<dbReference type="GO" id="GO:0042597">
    <property type="term" value="C:periplasmic space"/>
    <property type="evidence" value="ECO:0007669"/>
    <property type="project" value="UniProtKB-SubCell"/>
</dbReference>
<keyword evidence="12" id="KW-1185">Reference proteome</keyword>
<feature type="binding site" evidence="8">
    <location>
        <position position="119"/>
    </location>
    <ligand>
        <name>Cu cation</name>
        <dbReference type="ChEBI" id="CHEBI:23378"/>
    </ligand>
</feature>
<dbReference type="Gene3D" id="2.60.40.420">
    <property type="entry name" value="Cupredoxins - blue copper proteins"/>
    <property type="match status" value="1"/>
</dbReference>
<dbReference type="PRINTS" id="PR00155">
    <property type="entry name" value="AMICYANIN"/>
</dbReference>
<dbReference type="RefSeq" id="WP_235871829.1">
    <property type="nucleotide sequence ID" value="NZ_FXXP01000001.1"/>
</dbReference>